<dbReference type="EMBL" id="CAAE01002497">
    <property type="protein sequence ID" value="CAF87478.1"/>
    <property type="molecule type" value="Genomic_DNA"/>
</dbReference>
<gene>
    <name evidence="1" type="ORF">GSTENG00000193001</name>
</gene>
<comment type="caution">
    <text evidence="1">The sequence shown here is derived from an EMBL/GenBank/DDBJ whole genome shotgun (WGS) entry which is preliminary data.</text>
</comment>
<sequence>FGHHCTHVQRPHRKGRRCWLGSIAALMTYRWYFIIL</sequence>
<reference evidence="1" key="2">
    <citation type="submission" date="2004-02" db="EMBL/GenBank/DDBJ databases">
        <authorList>
            <consortium name="Genoscope"/>
            <consortium name="Whitehead Institute Centre for Genome Research"/>
        </authorList>
    </citation>
    <scope>NUCLEOTIDE SEQUENCE</scope>
</reference>
<dbReference type="KEGG" id="tng:GSTEN00000193G001"/>
<protein>
    <submittedName>
        <fullName evidence="1">(spotted green pufferfish) hypothetical protein</fullName>
    </submittedName>
</protein>
<organism evidence="1">
    <name type="scientific">Tetraodon nigroviridis</name>
    <name type="common">Spotted green pufferfish</name>
    <name type="synonym">Chelonodon nigroviridis</name>
    <dbReference type="NCBI Taxonomy" id="99883"/>
    <lineage>
        <taxon>Eukaryota</taxon>
        <taxon>Metazoa</taxon>
        <taxon>Chordata</taxon>
        <taxon>Craniata</taxon>
        <taxon>Vertebrata</taxon>
        <taxon>Euteleostomi</taxon>
        <taxon>Actinopterygii</taxon>
        <taxon>Neopterygii</taxon>
        <taxon>Teleostei</taxon>
        <taxon>Neoteleostei</taxon>
        <taxon>Acanthomorphata</taxon>
        <taxon>Eupercaria</taxon>
        <taxon>Tetraodontiformes</taxon>
        <taxon>Tetradontoidea</taxon>
        <taxon>Tetraodontidae</taxon>
        <taxon>Tetraodon</taxon>
    </lineage>
</organism>
<feature type="non-terminal residue" evidence="1">
    <location>
        <position position="1"/>
    </location>
</feature>
<evidence type="ECO:0000313" key="1">
    <source>
        <dbReference type="EMBL" id="CAF87478.1"/>
    </source>
</evidence>
<accession>Q4TI04</accession>
<proteinExistence type="predicted"/>
<dbReference type="AlphaFoldDB" id="Q4TI04"/>
<name>Q4TI04_TETNG</name>
<reference evidence="1" key="1">
    <citation type="journal article" date="2004" name="Nature">
        <title>Genome duplication in the teleost fish Tetraodon nigroviridis reveals the early vertebrate proto-karyotype.</title>
        <authorList>
            <person name="Jaillon O."/>
            <person name="Aury J.-M."/>
            <person name="Brunet F."/>
            <person name="Petit J.-L."/>
            <person name="Stange-Thomann N."/>
            <person name="Mauceli E."/>
            <person name="Bouneau L."/>
            <person name="Fischer C."/>
            <person name="Ozouf-Costaz C."/>
            <person name="Bernot A."/>
            <person name="Nicaud S."/>
            <person name="Jaffe D."/>
            <person name="Fisher S."/>
            <person name="Lutfalla G."/>
            <person name="Dossat C."/>
            <person name="Segurens B."/>
            <person name="Dasilva C."/>
            <person name="Salanoubat M."/>
            <person name="Levy M."/>
            <person name="Boudet N."/>
            <person name="Castellano S."/>
            <person name="Anthouard V."/>
            <person name="Jubin C."/>
            <person name="Castelli V."/>
            <person name="Katinka M."/>
            <person name="Vacherie B."/>
            <person name="Biemont C."/>
            <person name="Skalli Z."/>
            <person name="Cattolico L."/>
            <person name="Poulain J."/>
            <person name="De Berardinis V."/>
            <person name="Cruaud C."/>
            <person name="Duprat S."/>
            <person name="Brottier P."/>
            <person name="Coutanceau J.-P."/>
            <person name="Gouzy J."/>
            <person name="Parra G."/>
            <person name="Lardier G."/>
            <person name="Chapple C."/>
            <person name="McKernan K.J."/>
            <person name="McEwan P."/>
            <person name="Bosak S."/>
            <person name="Kellis M."/>
            <person name="Volff J.-N."/>
            <person name="Guigo R."/>
            <person name="Zody M.C."/>
            <person name="Mesirov J."/>
            <person name="Lindblad-Toh K."/>
            <person name="Birren B."/>
            <person name="Nusbaum C."/>
            <person name="Kahn D."/>
            <person name="Robinson-Rechavi M."/>
            <person name="Laudet V."/>
            <person name="Schachter V."/>
            <person name="Quetier F."/>
            <person name="Saurin W."/>
            <person name="Scarpelli C."/>
            <person name="Wincker P."/>
            <person name="Lander E.S."/>
            <person name="Weissenbach J."/>
            <person name="Roest Crollius H."/>
        </authorList>
    </citation>
    <scope>NUCLEOTIDE SEQUENCE [LARGE SCALE GENOMIC DNA]</scope>
</reference>